<dbReference type="AlphaFoldDB" id="A0A4U9W879"/>
<dbReference type="EMBL" id="CABEEZ010000133">
    <property type="protein sequence ID" value="VTR55110.1"/>
    <property type="molecule type" value="Genomic_DNA"/>
</dbReference>
<organism evidence="1">
    <name type="scientific">Serratia fonticola</name>
    <dbReference type="NCBI Taxonomy" id="47917"/>
    <lineage>
        <taxon>Bacteria</taxon>
        <taxon>Pseudomonadati</taxon>
        <taxon>Pseudomonadota</taxon>
        <taxon>Gammaproteobacteria</taxon>
        <taxon>Enterobacterales</taxon>
        <taxon>Yersiniaceae</taxon>
        <taxon>Serratia</taxon>
    </lineage>
</organism>
<protein>
    <submittedName>
        <fullName evidence="1">Uncharacterized protein</fullName>
    </submittedName>
</protein>
<accession>A0A4U9W879</accession>
<gene>
    <name evidence="1" type="ORF">NCTC12965_06891</name>
</gene>
<reference evidence="1" key="1">
    <citation type="submission" date="2019-05" db="EMBL/GenBank/DDBJ databases">
        <authorList>
            <consortium name="Pathogen Informatics"/>
        </authorList>
    </citation>
    <scope>NUCLEOTIDE SEQUENCE [LARGE SCALE GENOMIC DNA]</scope>
    <source>
        <strain evidence="1">NCTC12965</strain>
    </source>
</reference>
<sequence length="54" mass="6203">MDARAFAHFDVTFHLQHDDRLTHHGAANVHLFCDITLGWQFLTDRVDPALNAPF</sequence>
<proteinExistence type="predicted"/>
<name>A0A4U9W879_SERFO</name>
<evidence type="ECO:0000313" key="1">
    <source>
        <dbReference type="EMBL" id="VTR55110.1"/>
    </source>
</evidence>